<organism evidence="1 2">
    <name type="scientific">Rhododendron molle</name>
    <name type="common">Chinese azalea</name>
    <name type="synonym">Azalea mollis</name>
    <dbReference type="NCBI Taxonomy" id="49168"/>
    <lineage>
        <taxon>Eukaryota</taxon>
        <taxon>Viridiplantae</taxon>
        <taxon>Streptophyta</taxon>
        <taxon>Embryophyta</taxon>
        <taxon>Tracheophyta</taxon>
        <taxon>Spermatophyta</taxon>
        <taxon>Magnoliopsida</taxon>
        <taxon>eudicotyledons</taxon>
        <taxon>Gunneridae</taxon>
        <taxon>Pentapetalae</taxon>
        <taxon>asterids</taxon>
        <taxon>Ericales</taxon>
        <taxon>Ericaceae</taxon>
        <taxon>Ericoideae</taxon>
        <taxon>Rhodoreae</taxon>
        <taxon>Rhododendron</taxon>
    </lineage>
</organism>
<dbReference type="EMBL" id="CM046399">
    <property type="protein sequence ID" value="KAI8527853.1"/>
    <property type="molecule type" value="Genomic_DNA"/>
</dbReference>
<proteinExistence type="predicted"/>
<reference evidence="1" key="1">
    <citation type="submission" date="2022-02" db="EMBL/GenBank/DDBJ databases">
        <title>Plant Genome Project.</title>
        <authorList>
            <person name="Zhang R.-G."/>
        </authorList>
    </citation>
    <scope>NUCLEOTIDE SEQUENCE</scope>
    <source>
        <strain evidence="1">AT1</strain>
    </source>
</reference>
<gene>
    <name evidence="1" type="ORF">RHMOL_Rhmol12G0106000</name>
</gene>
<protein>
    <submittedName>
        <fullName evidence="1">Uncharacterized protein</fullName>
    </submittedName>
</protein>
<dbReference type="Proteomes" id="UP001062846">
    <property type="component" value="Chromosome 12"/>
</dbReference>
<evidence type="ECO:0000313" key="2">
    <source>
        <dbReference type="Proteomes" id="UP001062846"/>
    </source>
</evidence>
<sequence length="156" mass="17733">MCKQGPRKFHANRRHPTCLEQGTISTNVTEPMQKHQRVTHIVSTNLANIVTELASYLLGTRNSSMSLPSTSSAPQRDCKEMVNCAAVSRKRSLYCRLWEGKLCIPIWTGRTARRWRIMQLCRGKKPYIVFSGMARLCFPIWTGLTGYSNGLIYPLV</sequence>
<accession>A0ACC0LGG7</accession>
<evidence type="ECO:0000313" key="1">
    <source>
        <dbReference type="EMBL" id="KAI8527853.1"/>
    </source>
</evidence>
<keyword evidence="2" id="KW-1185">Reference proteome</keyword>
<comment type="caution">
    <text evidence="1">The sequence shown here is derived from an EMBL/GenBank/DDBJ whole genome shotgun (WGS) entry which is preliminary data.</text>
</comment>
<name>A0ACC0LGG7_RHOML</name>